<dbReference type="EMBL" id="CP168151">
    <property type="protein sequence ID" value="XFD40418.1"/>
    <property type="molecule type" value="Genomic_DNA"/>
</dbReference>
<evidence type="ECO:0000313" key="2">
    <source>
        <dbReference type="Proteomes" id="UP001149860"/>
    </source>
</evidence>
<organism evidence="1 2">
    <name type="scientific">Lentilactobacillus terminaliae</name>
    <dbReference type="NCBI Taxonomy" id="3003483"/>
    <lineage>
        <taxon>Bacteria</taxon>
        <taxon>Bacillati</taxon>
        <taxon>Bacillota</taxon>
        <taxon>Bacilli</taxon>
        <taxon>Lactobacillales</taxon>
        <taxon>Lactobacillaceae</taxon>
        <taxon>Lentilactobacillus</taxon>
    </lineage>
</organism>
<proteinExistence type="predicted"/>
<name>A0ACD5DG92_9LACO</name>
<protein>
    <submittedName>
        <fullName evidence="1">Alpha/beta hydrolase</fullName>
    </submittedName>
</protein>
<evidence type="ECO:0000313" key="1">
    <source>
        <dbReference type="EMBL" id="XFD40418.1"/>
    </source>
</evidence>
<reference evidence="1" key="1">
    <citation type="submission" date="2024-08" db="EMBL/GenBank/DDBJ databases">
        <title>Lentilactobacillus sp. nov., isolated from tree bark.</title>
        <authorList>
            <person name="Phuengjayaem S."/>
            <person name="Tanasupawat S."/>
        </authorList>
    </citation>
    <scope>NUCLEOTIDE SEQUENCE</scope>
    <source>
        <strain evidence="1">SPB1-3</strain>
    </source>
</reference>
<dbReference type="Proteomes" id="UP001149860">
    <property type="component" value="Chromosome"/>
</dbReference>
<sequence>MKLMLAYGIFFIALVIILGLVWTYVHAGKLLYSKNSVESPDESNRVPTLFVPGFFGNRFSFGRLLSRLVNGFHANKSMVIVVKRDGSLKVIGALDKSRPLIQILFSKKTVRVKEQTTAIMKIINLLNSDYSINKVNLVGHSMGSISVIWSATNMGKQTHTVINKVVTIAGPFNDIEVATNARGIEQTELNADGPVSRSKVYQVLSETIKDLPTNTQILNIGGISDSKSNSDGAVSINSVRSLGFIVRQITKRYQELIITGKNASHRLLHENHQVDKSLAEFLWDS</sequence>
<keyword evidence="1" id="KW-0378">Hydrolase</keyword>
<accession>A0ACD5DG92</accession>
<gene>
    <name evidence="1" type="ORF">O0236_003705</name>
</gene>
<keyword evidence="2" id="KW-1185">Reference proteome</keyword>